<dbReference type="NCBIfam" id="TIGR00350">
    <property type="entry name" value="lytR_cpsA_psr"/>
    <property type="match status" value="1"/>
</dbReference>
<dbReference type="OrthoDB" id="3573673at2"/>
<dbReference type="PANTHER" id="PTHR33392">
    <property type="entry name" value="POLYISOPRENYL-TEICHOIC ACID--PEPTIDOGLYCAN TEICHOIC ACID TRANSFERASE TAGU"/>
    <property type="match status" value="1"/>
</dbReference>
<feature type="transmembrane region" description="Helical" evidence="2">
    <location>
        <begin position="48"/>
        <end position="70"/>
    </location>
</feature>
<name>A0A506Y9V5_9MICO</name>
<dbReference type="EMBL" id="VHQG01000001">
    <property type="protein sequence ID" value="TPW77239.1"/>
    <property type="molecule type" value="Genomic_DNA"/>
</dbReference>
<comment type="caution">
    <text evidence="4">The sequence shown here is derived from an EMBL/GenBank/DDBJ whole genome shotgun (WGS) entry which is preliminary data.</text>
</comment>
<dbReference type="Pfam" id="PF03816">
    <property type="entry name" value="LytR_cpsA_psr"/>
    <property type="match status" value="1"/>
</dbReference>
<comment type="similarity">
    <text evidence="1">Belongs to the LytR/CpsA/Psr (LCP) family.</text>
</comment>
<evidence type="ECO:0000313" key="4">
    <source>
        <dbReference type="EMBL" id="TPW77239.1"/>
    </source>
</evidence>
<accession>A0A506Y9V5</accession>
<gene>
    <name evidence="4" type="ORF">FJ657_00575</name>
</gene>
<dbReference type="Gene3D" id="3.40.630.190">
    <property type="entry name" value="LCP protein"/>
    <property type="match status" value="1"/>
</dbReference>
<evidence type="ECO:0000313" key="5">
    <source>
        <dbReference type="Proteomes" id="UP000316252"/>
    </source>
</evidence>
<dbReference type="AlphaFoldDB" id="A0A506Y9V5"/>
<feature type="domain" description="Cell envelope-related transcriptional attenuator" evidence="3">
    <location>
        <begin position="185"/>
        <end position="367"/>
    </location>
</feature>
<protein>
    <submittedName>
        <fullName evidence="4">LytR family transcriptional regulator</fullName>
    </submittedName>
</protein>
<reference evidence="4 5" key="1">
    <citation type="submission" date="2019-06" db="EMBL/GenBank/DDBJ databases">
        <authorList>
            <person name="Li F."/>
        </authorList>
    </citation>
    <scope>NUCLEOTIDE SEQUENCE [LARGE SCALE GENOMIC DNA]</scope>
    <source>
        <strain evidence="4 5">10F1D-1</strain>
    </source>
</reference>
<keyword evidence="2" id="KW-1133">Transmembrane helix</keyword>
<organism evidence="4 5">
    <name type="scientific">Schumannella soli</name>
    <dbReference type="NCBI Taxonomy" id="2590779"/>
    <lineage>
        <taxon>Bacteria</taxon>
        <taxon>Bacillati</taxon>
        <taxon>Actinomycetota</taxon>
        <taxon>Actinomycetes</taxon>
        <taxon>Micrococcales</taxon>
        <taxon>Microbacteriaceae</taxon>
        <taxon>Schumannella</taxon>
    </lineage>
</organism>
<proteinExistence type="inferred from homology"/>
<dbReference type="InterPro" id="IPR050922">
    <property type="entry name" value="LytR/CpsA/Psr_CW_biosynth"/>
</dbReference>
<dbReference type="Proteomes" id="UP000316252">
    <property type="component" value="Unassembled WGS sequence"/>
</dbReference>
<sequence>MTSVTPVRYPDLRSESLMTRRAWWLVVLNVLIPGSAQVLAGNRRLGRFALGADLVFWAVGILLIAGLLVARSTVVTIVTNPIVLWIVVVVLVFYALLWLICTLDTLRLVRFVRVHRVAGTIAALFSVAALVITGGGALYGAWNAGVTAGVLGTVFGDGNIADPVDGRYNILLLGGDAGADRVGLRPDSISLVSIDAATGQTTIIGIPRNLEKVPFPAKSPMAKQFPDGWNCADCLINALYTYGEEHPDLYPKAKSEGSSPGIEATSDGVEAVTGLKVQYYALIDMNGFSQLIDALGGIDIDVKTRLPIGGGQDSQGRPTGVDKWIEVGQQHMDGNTALWYARSRHADDDYHRMARQREVQTAMLKQFTPANVLTKFQAIATAGGNIVETDIPQPMLGKFVDLADLSRKQKITDLELVPPQVETWDPDYDAIHDMVADVTKVASASPTPNG</sequence>
<evidence type="ECO:0000256" key="1">
    <source>
        <dbReference type="ARBA" id="ARBA00006068"/>
    </source>
</evidence>
<keyword evidence="5" id="KW-1185">Reference proteome</keyword>
<keyword evidence="2" id="KW-0472">Membrane</keyword>
<keyword evidence="2" id="KW-0812">Transmembrane</keyword>
<evidence type="ECO:0000259" key="3">
    <source>
        <dbReference type="Pfam" id="PF03816"/>
    </source>
</evidence>
<dbReference type="InterPro" id="IPR004474">
    <property type="entry name" value="LytR_CpsA_psr"/>
</dbReference>
<feature type="transmembrane region" description="Helical" evidence="2">
    <location>
        <begin position="121"/>
        <end position="142"/>
    </location>
</feature>
<feature type="transmembrane region" description="Helical" evidence="2">
    <location>
        <begin position="82"/>
        <end position="100"/>
    </location>
</feature>
<evidence type="ECO:0000256" key="2">
    <source>
        <dbReference type="SAM" id="Phobius"/>
    </source>
</evidence>
<dbReference type="PANTHER" id="PTHR33392:SF6">
    <property type="entry name" value="POLYISOPRENYL-TEICHOIC ACID--PEPTIDOGLYCAN TEICHOIC ACID TRANSFERASE TAGU"/>
    <property type="match status" value="1"/>
</dbReference>
<feature type="transmembrane region" description="Helical" evidence="2">
    <location>
        <begin position="22"/>
        <end position="41"/>
    </location>
</feature>